<proteinExistence type="inferred from homology"/>
<organism evidence="5">
    <name type="scientific">Terrestrivirus sp</name>
    <dbReference type="NCBI Taxonomy" id="2487775"/>
    <lineage>
        <taxon>Viruses</taxon>
        <taxon>Varidnaviria</taxon>
        <taxon>Bamfordvirae</taxon>
        <taxon>Nucleocytoviricota</taxon>
        <taxon>Megaviricetes</taxon>
        <taxon>Imitervirales</taxon>
        <taxon>Mimiviridae</taxon>
        <taxon>Klosneuvirinae</taxon>
    </lineage>
</organism>
<evidence type="ECO:0000259" key="4">
    <source>
        <dbReference type="SMART" id="SM00382"/>
    </source>
</evidence>
<dbReference type="PANTHER" id="PTHR23070">
    <property type="entry name" value="BCS1 AAA-TYPE ATPASE"/>
    <property type="match status" value="1"/>
</dbReference>
<feature type="domain" description="AAA+ ATPase" evidence="4">
    <location>
        <begin position="274"/>
        <end position="436"/>
    </location>
</feature>
<gene>
    <name evidence="5" type="ORF">Terrestrivirus12_16</name>
</gene>
<dbReference type="SMART" id="SM00382">
    <property type="entry name" value="AAA"/>
    <property type="match status" value="1"/>
</dbReference>
<dbReference type="InterPro" id="IPR050747">
    <property type="entry name" value="Mitochondrial_chaperone_BCS1"/>
</dbReference>
<keyword evidence="3" id="KW-1133">Transmembrane helix</keyword>
<dbReference type="Gene3D" id="3.40.50.300">
    <property type="entry name" value="P-loop containing nucleotide triphosphate hydrolases"/>
    <property type="match status" value="1"/>
</dbReference>
<dbReference type="InterPro" id="IPR027417">
    <property type="entry name" value="P-loop_NTPase"/>
</dbReference>
<comment type="similarity">
    <text evidence="1">Belongs to the AAA ATPase family. BCS1 subfamily.</text>
</comment>
<dbReference type="EMBL" id="MK071990">
    <property type="protein sequence ID" value="AYV76713.1"/>
    <property type="molecule type" value="Genomic_DNA"/>
</dbReference>
<sequence length="524" mass="61312">MDPSYQINQALNMSLFNIFKTGNPIVDAIIVSLISVVVINNVSKIFTSLSNISIFSVYYFFLNLYRKIKMYLVKEEKKIIKTVTVSYITDEKKVNELYEPVYFFLTDSQYVDFSVEPSVRYTYDKKFTAETNIEDVINLNKVIGKLTEKTIKFEEHSITYTLSSELITVYGDEERKKENRIITLTTYVSQDEKRDILNEFTLHCVQKYVLNVRRQKWQPTLYQNSGNRWNAKPLKNRRKIDTVILPRETKKDLMDDINFFIDNKDWYHEIGMPYTRGYLLYGKPGCGKTSVIKGISNYCKRNIHYLILNDIASDSDLYTLLTGIDYSSTILVIEDIDCASTITKQRGQNQNKEENNQNNQNNQNNSDEDELKSKKENQNKNQKQGITLSGLLNALDGVNECEGRILIMTTNRPDELDEALIRPGRIDKKYYFDYCSREQIGDIYRLFFNKNCDQELLERINEKTFSPAYIMTQFMQFRNKPDHVIAYLLDPDNHPFNIAEKESEGLIRSNRIVNNQTIFTKDCK</sequence>
<accession>A0A3G4ZSY6</accession>
<keyword evidence="3" id="KW-0812">Transmembrane</keyword>
<dbReference type="InterPro" id="IPR003593">
    <property type="entry name" value="AAA+_ATPase"/>
</dbReference>
<feature type="transmembrane region" description="Helical" evidence="3">
    <location>
        <begin position="45"/>
        <end position="65"/>
    </location>
</feature>
<reference evidence="5" key="1">
    <citation type="submission" date="2018-10" db="EMBL/GenBank/DDBJ databases">
        <title>Hidden diversity of soil giant viruses.</title>
        <authorList>
            <person name="Schulz F."/>
            <person name="Alteio L."/>
            <person name="Goudeau D."/>
            <person name="Ryan E.M."/>
            <person name="Malmstrom R.R."/>
            <person name="Blanchard J."/>
            <person name="Woyke T."/>
        </authorList>
    </citation>
    <scope>NUCLEOTIDE SEQUENCE</scope>
    <source>
        <strain evidence="5">TEV1</strain>
    </source>
</reference>
<evidence type="ECO:0000313" key="5">
    <source>
        <dbReference type="EMBL" id="AYV76713.1"/>
    </source>
</evidence>
<dbReference type="GO" id="GO:0005524">
    <property type="term" value="F:ATP binding"/>
    <property type="evidence" value="ECO:0007669"/>
    <property type="project" value="InterPro"/>
</dbReference>
<evidence type="ECO:0000256" key="3">
    <source>
        <dbReference type="SAM" id="Phobius"/>
    </source>
</evidence>
<feature type="transmembrane region" description="Helical" evidence="3">
    <location>
        <begin position="21"/>
        <end position="39"/>
    </location>
</feature>
<dbReference type="PROSITE" id="PS00674">
    <property type="entry name" value="AAA"/>
    <property type="match status" value="1"/>
</dbReference>
<keyword evidence="3" id="KW-0472">Membrane</keyword>
<evidence type="ECO:0000256" key="2">
    <source>
        <dbReference type="SAM" id="MobiDB-lite"/>
    </source>
</evidence>
<dbReference type="Pfam" id="PF00004">
    <property type="entry name" value="AAA"/>
    <property type="match status" value="2"/>
</dbReference>
<protein>
    <submittedName>
        <fullName evidence="5">AAA family ATPase</fullName>
    </submittedName>
</protein>
<dbReference type="InterPro" id="IPR003959">
    <property type="entry name" value="ATPase_AAA_core"/>
</dbReference>
<name>A0A3G4ZSY6_9VIRU</name>
<feature type="compositionally biased region" description="Low complexity" evidence="2">
    <location>
        <begin position="356"/>
        <end position="365"/>
    </location>
</feature>
<dbReference type="GO" id="GO:0016887">
    <property type="term" value="F:ATP hydrolysis activity"/>
    <property type="evidence" value="ECO:0007669"/>
    <property type="project" value="InterPro"/>
</dbReference>
<evidence type="ECO:0000256" key="1">
    <source>
        <dbReference type="ARBA" id="ARBA00007448"/>
    </source>
</evidence>
<dbReference type="InterPro" id="IPR003960">
    <property type="entry name" value="ATPase_AAA_CS"/>
</dbReference>
<dbReference type="SUPFAM" id="SSF52540">
    <property type="entry name" value="P-loop containing nucleoside triphosphate hydrolases"/>
    <property type="match status" value="1"/>
</dbReference>
<feature type="region of interest" description="Disordered" evidence="2">
    <location>
        <begin position="346"/>
        <end position="382"/>
    </location>
</feature>